<dbReference type="OrthoDB" id="4807612at2"/>
<keyword evidence="1" id="KW-0812">Transmembrane</keyword>
<keyword evidence="1" id="KW-1133">Transmembrane helix</keyword>
<reference evidence="2 3" key="1">
    <citation type="submission" date="2020-07" db="EMBL/GenBank/DDBJ databases">
        <title>Sequencing the genomes of 1000 actinobacteria strains.</title>
        <authorList>
            <person name="Klenk H.-P."/>
        </authorList>
    </citation>
    <scope>NUCLEOTIDE SEQUENCE [LARGE SCALE GENOMIC DNA]</scope>
    <source>
        <strain evidence="2 3">DSM 19970</strain>
    </source>
</reference>
<evidence type="ECO:0000256" key="1">
    <source>
        <dbReference type="SAM" id="Phobius"/>
    </source>
</evidence>
<feature type="transmembrane region" description="Helical" evidence="1">
    <location>
        <begin position="6"/>
        <end position="24"/>
    </location>
</feature>
<dbReference type="EMBL" id="JACBZO010000001">
    <property type="protein sequence ID" value="NYI40484.1"/>
    <property type="molecule type" value="Genomic_DNA"/>
</dbReference>
<organism evidence="2 3">
    <name type="scientific">Demequina lutea</name>
    <dbReference type="NCBI Taxonomy" id="431489"/>
    <lineage>
        <taxon>Bacteria</taxon>
        <taxon>Bacillati</taxon>
        <taxon>Actinomycetota</taxon>
        <taxon>Actinomycetes</taxon>
        <taxon>Micrococcales</taxon>
        <taxon>Demequinaceae</taxon>
        <taxon>Demequina</taxon>
    </lineage>
</organism>
<proteinExistence type="predicted"/>
<protein>
    <submittedName>
        <fullName evidence="2">Uncharacterized protein</fullName>
    </submittedName>
</protein>
<dbReference type="Proteomes" id="UP000547973">
    <property type="component" value="Unassembled WGS sequence"/>
</dbReference>
<accession>A0A7Z0CH54</accession>
<dbReference type="AlphaFoldDB" id="A0A7Z0CH54"/>
<gene>
    <name evidence="2" type="ORF">BKA03_000603</name>
</gene>
<evidence type="ECO:0000313" key="2">
    <source>
        <dbReference type="EMBL" id="NYI40484.1"/>
    </source>
</evidence>
<keyword evidence="3" id="KW-1185">Reference proteome</keyword>
<evidence type="ECO:0000313" key="3">
    <source>
        <dbReference type="Proteomes" id="UP000547973"/>
    </source>
</evidence>
<comment type="caution">
    <text evidence="2">The sequence shown here is derived from an EMBL/GenBank/DDBJ whole genome shotgun (WGS) entry which is preliminary data.</text>
</comment>
<sequence>MNVVAILTGVVPSLGVLGIFVYVMRGITRGDRHEREAIAAYDREQAAAAAKPTEAHRESDLNDSVG</sequence>
<dbReference type="RefSeq" id="WP_062076151.1">
    <property type="nucleotide sequence ID" value="NZ_BBRC01000018.1"/>
</dbReference>
<keyword evidence="1" id="KW-0472">Membrane</keyword>
<name>A0A7Z0CH54_9MICO</name>